<sequence length="199" mass="21675">MTRPVPQQIERIIETVIFASRWILAPFYLGLSLALIVLLIKFIAELVHIAATAFTATESQVILGLLALVDLSLTASLIIIVIFSGYENFVSKIDHSEHRDWPEWMGTIDFTALKIKLLGSIVAISAIQLLKQFMSVNTVSDRDLFWLVTIHVVFVVSGLLMALSDRISGAHKSGDDGAKGKHATPVAAATDHVGDGKQA</sequence>
<comment type="caution">
    <text evidence="9">The sequence shown here is derived from an EMBL/GenBank/DDBJ whole genome shotgun (WGS) entry which is preliminary data.</text>
</comment>
<dbReference type="HAMAP" id="MF_00143">
    <property type="entry name" value="UPF0114"/>
    <property type="match status" value="1"/>
</dbReference>
<dbReference type="OrthoDB" id="9783569at2"/>
<dbReference type="PANTHER" id="PTHR38596">
    <property type="entry name" value="UPF0114 PROTEIN YQHA"/>
    <property type="match status" value="1"/>
</dbReference>
<evidence type="ECO:0000313" key="10">
    <source>
        <dbReference type="Proteomes" id="UP000059074"/>
    </source>
</evidence>
<gene>
    <name evidence="9" type="ORF">APY04_2419</name>
</gene>
<evidence type="ECO:0000256" key="6">
    <source>
        <dbReference type="ARBA" id="ARBA00023136"/>
    </source>
</evidence>
<keyword evidence="4 7" id="KW-0812">Transmembrane</keyword>
<dbReference type="GO" id="GO:0005886">
    <property type="term" value="C:plasma membrane"/>
    <property type="evidence" value="ECO:0007669"/>
    <property type="project" value="UniProtKB-SubCell"/>
</dbReference>
<dbReference type="RefSeq" id="WP_068462793.1">
    <property type="nucleotide sequence ID" value="NZ_LMTR01000073.1"/>
</dbReference>
<dbReference type="Pfam" id="PF03350">
    <property type="entry name" value="UPF0114"/>
    <property type="match status" value="1"/>
</dbReference>
<name>A0A120CUI3_HYPSL</name>
<evidence type="ECO:0000256" key="4">
    <source>
        <dbReference type="ARBA" id="ARBA00022692"/>
    </source>
</evidence>
<dbReference type="Proteomes" id="UP000059074">
    <property type="component" value="Unassembled WGS sequence"/>
</dbReference>
<evidence type="ECO:0000256" key="3">
    <source>
        <dbReference type="ARBA" id="ARBA00022475"/>
    </source>
</evidence>
<feature type="region of interest" description="Disordered" evidence="8">
    <location>
        <begin position="171"/>
        <end position="199"/>
    </location>
</feature>
<dbReference type="NCBIfam" id="TIGR00645">
    <property type="entry name" value="HI0507"/>
    <property type="match status" value="1"/>
</dbReference>
<dbReference type="PATRIC" id="fig|121290.4.peg.322"/>
<dbReference type="EMBL" id="LMTR01000073">
    <property type="protein sequence ID" value="KWT66223.1"/>
    <property type="molecule type" value="Genomic_DNA"/>
</dbReference>
<dbReference type="InterPro" id="IPR005134">
    <property type="entry name" value="UPF0114"/>
</dbReference>
<keyword evidence="10" id="KW-1185">Reference proteome</keyword>
<comment type="subcellular location">
    <subcellularLocation>
        <location evidence="1 7">Cell membrane</location>
        <topology evidence="1 7">Multi-pass membrane protein</topology>
    </subcellularLocation>
</comment>
<keyword evidence="3 7" id="KW-1003">Cell membrane</keyword>
<dbReference type="AlphaFoldDB" id="A0A120CUI3"/>
<accession>A0A120CUI3</accession>
<protein>
    <recommendedName>
        <fullName evidence="7">UPF0114 protein APY04_2419</fullName>
    </recommendedName>
</protein>
<evidence type="ECO:0000256" key="1">
    <source>
        <dbReference type="ARBA" id="ARBA00004651"/>
    </source>
</evidence>
<organism evidence="9 10">
    <name type="scientific">Hyphomicrobium sulfonivorans</name>
    <dbReference type="NCBI Taxonomy" id="121290"/>
    <lineage>
        <taxon>Bacteria</taxon>
        <taxon>Pseudomonadati</taxon>
        <taxon>Pseudomonadota</taxon>
        <taxon>Alphaproteobacteria</taxon>
        <taxon>Hyphomicrobiales</taxon>
        <taxon>Hyphomicrobiaceae</taxon>
        <taxon>Hyphomicrobium</taxon>
    </lineage>
</organism>
<comment type="similarity">
    <text evidence="2 7">Belongs to the UPF0114 family.</text>
</comment>
<evidence type="ECO:0000256" key="7">
    <source>
        <dbReference type="HAMAP-Rule" id="MF_00143"/>
    </source>
</evidence>
<evidence type="ECO:0000256" key="8">
    <source>
        <dbReference type="SAM" id="MobiDB-lite"/>
    </source>
</evidence>
<reference evidence="9 10" key="1">
    <citation type="submission" date="2015-10" db="EMBL/GenBank/DDBJ databases">
        <title>Transcriptomic analysis of a linuron degrading triple-species bacterial consortium.</title>
        <authorList>
            <person name="Albers P."/>
        </authorList>
    </citation>
    <scope>NUCLEOTIDE SEQUENCE [LARGE SCALE GENOMIC DNA]</scope>
    <source>
        <strain evidence="9 10">WDL6</strain>
    </source>
</reference>
<dbReference type="STRING" id="121290.APY04_2419"/>
<keyword evidence="5 7" id="KW-1133">Transmembrane helix</keyword>
<keyword evidence="6 7" id="KW-0472">Membrane</keyword>
<feature type="transmembrane region" description="Helical" evidence="7">
    <location>
        <begin position="21"/>
        <end position="42"/>
    </location>
</feature>
<feature type="transmembrane region" description="Helical" evidence="7">
    <location>
        <begin position="62"/>
        <end position="83"/>
    </location>
</feature>
<dbReference type="InterPro" id="IPR020761">
    <property type="entry name" value="UPF0114_bac"/>
</dbReference>
<proteinExistence type="inferred from homology"/>
<evidence type="ECO:0000313" key="9">
    <source>
        <dbReference type="EMBL" id="KWT66223.1"/>
    </source>
</evidence>
<feature type="transmembrane region" description="Helical" evidence="7">
    <location>
        <begin position="144"/>
        <end position="163"/>
    </location>
</feature>
<evidence type="ECO:0000256" key="5">
    <source>
        <dbReference type="ARBA" id="ARBA00022989"/>
    </source>
</evidence>
<dbReference type="PANTHER" id="PTHR38596:SF1">
    <property type="entry name" value="UPF0114 PROTEIN YQHA"/>
    <property type="match status" value="1"/>
</dbReference>
<evidence type="ECO:0000256" key="2">
    <source>
        <dbReference type="ARBA" id="ARBA00005774"/>
    </source>
</evidence>